<dbReference type="Proteomes" id="UP000276215">
    <property type="component" value="Unassembled WGS sequence"/>
</dbReference>
<gene>
    <name evidence="1" type="ORF">L873DRAFT_1790685</name>
</gene>
<organism evidence="1 2">
    <name type="scientific">Choiromyces venosus 120613-1</name>
    <dbReference type="NCBI Taxonomy" id="1336337"/>
    <lineage>
        <taxon>Eukaryota</taxon>
        <taxon>Fungi</taxon>
        <taxon>Dikarya</taxon>
        <taxon>Ascomycota</taxon>
        <taxon>Pezizomycotina</taxon>
        <taxon>Pezizomycetes</taxon>
        <taxon>Pezizales</taxon>
        <taxon>Tuberaceae</taxon>
        <taxon>Choiromyces</taxon>
    </lineage>
</organism>
<sequence length="119" mass="13261">MWCDIACDHGDYGFVFLKSQTRSATGSTATLPLTDFHDGTTAYSKTVCSRTEKNILGYEIIALADFSCGYKRYHTYGQIEDAPRSGRPTLLSQDSLETIEQAVENNPPSFLNDLTKYSM</sequence>
<dbReference type="EMBL" id="ML120401">
    <property type="protein sequence ID" value="RPA97744.1"/>
    <property type="molecule type" value="Genomic_DNA"/>
</dbReference>
<keyword evidence="2" id="KW-1185">Reference proteome</keyword>
<accession>A0A3N4JVK3</accession>
<dbReference type="AlphaFoldDB" id="A0A3N4JVK3"/>
<name>A0A3N4JVK3_9PEZI</name>
<protein>
    <submittedName>
        <fullName evidence="1">Uncharacterized protein</fullName>
    </submittedName>
</protein>
<reference evidence="1 2" key="1">
    <citation type="journal article" date="2018" name="Nat. Ecol. Evol.">
        <title>Pezizomycetes genomes reveal the molecular basis of ectomycorrhizal truffle lifestyle.</title>
        <authorList>
            <person name="Murat C."/>
            <person name="Payen T."/>
            <person name="Noel B."/>
            <person name="Kuo A."/>
            <person name="Morin E."/>
            <person name="Chen J."/>
            <person name="Kohler A."/>
            <person name="Krizsan K."/>
            <person name="Balestrini R."/>
            <person name="Da Silva C."/>
            <person name="Montanini B."/>
            <person name="Hainaut M."/>
            <person name="Levati E."/>
            <person name="Barry K.W."/>
            <person name="Belfiori B."/>
            <person name="Cichocki N."/>
            <person name="Clum A."/>
            <person name="Dockter R.B."/>
            <person name="Fauchery L."/>
            <person name="Guy J."/>
            <person name="Iotti M."/>
            <person name="Le Tacon F."/>
            <person name="Lindquist E.A."/>
            <person name="Lipzen A."/>
            <person name="Malagnac F."/>
            <person name="Mello A."/>
            <person name="Molinier V."/>
            <person name="Miyauchi S."/>
            <person name="Poulain J."/>
            <person name="Riccioni C."/>
            <person name="Rubini A."/>
            <person name="Sitrit Y."/>
            <person name="Splivallo R."/>
            <person name="Traeger S."/>
            <person name="Wang M."/>
            <person name="Zifcakova L."/>
            <person name="Wipf D."/>
            <person name="Zambonelli A."/>
            <person name="Paolocci F."/>
            <person name="Nowrousian M."/>
            <person name="Ottonello S."/>
            <person name="Baldrian P."/>
            <person name="Spatafora J.W."/>
            <person name="Henrissat B."/>
            <person name="Nagy L.G."/>
            <person name="Aury J.M."/>
            <person name="Wincker P."/>
            <person name="Grigoriev I.V."/>
            <person name="Bonfante P."/>
            <person name="Martin F.M."/>
        </authorList>
    </citation>
    <scope>NUCLEOTIDE SEQUENCE [LARGE SCALE GENOMIC DNA]</scope>
    <source>
        <strain evidence="1 2">120613-1</strain>
    </source>
</reference>
<proteinExistence type="predicted"/>
<dbReference type="OrthoDB" id="2641874at2759"/>
<evidence type="ECO:0000313" key="1">
    <source>
        <dbReference type="EMBL" id="RPA97744.1"/>
    </source>
</evidence>
<evidence type="ECO:0000313" key="2">
    <source>
        <dbReference type="Proteomes" id="UP000276215"/>
    </source>
</evidence>